<evidence type="ECO:0000256" key="11">
    <source>
        <dbReference type="SAM" id="MobiDB-lite"/>
    </source>
</evidence>
<feature type="binding site" evidence="8">
    <location>
        <position position="162"/>
    </location>
    <ligand>
        <name>GTP</name>
        <dbReference type="ChEBI" id="CHEBI:37565"/>
    </ligand>
</feature>
<organism evidence="14 15">
    <name type="scientific">Candidatus Limisoma intestinavium</name>
    <dbReference type="NCBI Taxonomy" id="2840856"/>
    <lineage>
        <taxon>Bacteria</taxon>
        <taxon>Pseudomonadati</taxon>
        <taxon>Bacteroidota</taxon>
        <taxon>Bacteroidia</taxon>
        <taxon>Bacteroidales</taxon>
        <taxon>Candidatus Limisoma</taxon>
    </lineage>
</organism>
<evidence type="ECO:0000259" key="13">
    <source>
        <dbReference type="SMART" id="SM00865"/>
    </source>
</evidence>
<dbReference type="Proteomes" id="UP000824076">
    <property type="component" value="Unassembled WGS sequence"/>
</dbReference>
<dbReference type="PRINTS" id="PR00423">
    <property type="entry name" value="CELLDVISFTSZ"/>
</dbReference>
<proteinExistence type="inferred from homology"/>
<comment type="function">
    <text evidence="8 10">Essential cell division protein that forms a contractile ring structure (Z ring) at the future cell division site. The regulation of the ring assembly controls the timing and the location of cell division. One of the functions of the FtsZ ring is to recruit other cell division proteins to the septum to produce a new cell wall between the dividing cells. Binds GTP and shows GTPase activity.</text>
</comment>
<evidence type="ECO:0000256" key="8">
    <source>
        <dbReference type="HAMAP-Rule" id="MF_00909"/>
    </source>
</evidence>
<dbReference type="Gene3D" id="3.40.50.1440">
    <property type="entry name" value="Tubulin/FtsZ, GTPase domain"/>
    <property type="match status" value="1"/>
</dbReference>
<dbReference type="GO" id="GO:0005525">
    <property type="term" value="F:GTP binding"/>
    <property type="evidence" value="ECO:0007669"/>
    <property type="project" value="UniProtKB-UniRule"/>
</dbReference>
<evidence type="ECO:0000256" key="3">
    <source>
        <dbReference type="ARBA" id="ARBA00022618"/>
    </source>
</evidence>
<evidence type="ECO:0000256" key="7">
    <source>
        <dbReference type="ARBA" id="ARBA00023306"/>
    </source>
</evidence>
<dbReference type="SUPFAM" id="SSF52490">
    <property type="entry name" value="Tubulin nucleotide-binding domain-like"/>
    <property type="match status" value="1"/>
</dbReference>
<name>A0A9D1IM98_9BACT</name>
<dbReference type="SUPFAM" id="SSF55307">
    <property type="entry name" value="Tubulin C-terminal domain-like"/>
    <property type="match status" value="1"/>
</dbReference>
<dbReference type="FunFam" id="3.40.50.1440:FF:000023">
    <property type="entry name" value="Cell division protein FtsZ"/>
    <property type="match status" value="1"/>
</dbReference>
<keyword evidence="4 8" id="KW-0547">Nucleotide-binding</keyword>
<comment type="caution">
    <text evidence="14">The sequence shown here is derived from an EMBL/GenBank/DDBJ whole genome shotgun (WGS) entry which is preliminary data.</text>
</comment>
<keyword evidence="6 8" id="KW-0717">Septation</keyword>
<dbReference type="SMART" id="SM00864">
    <property type="entry name" value="Tubulin"/>
    <property type="match status" value="1"/>
</dbReference>
<dbReference type="InterPro" id="IPR036525">
    <property type="entry name" value="Tubulin/FtsZ_GTPase_sf"/>
</dbReference>
<evidence type="ECO:0000256" key="9">
    <source>
        <dbReference type="NCBIfam" id="TIGR00065"/>
    </source>
</evidence>
<dbReference type="PANTHER" id="PTHR30314">
    <property type="entry name" value="CELL DIVISION PROTEIN FTSZ-RELATED"/>
    <property type="match status" value="1"/>
</dbReference>
<dbReference type="InterPro" id="IPR024757">
    <property type="entry name" value="FtsZ_C"/>
</dbReference>
<dbReference type="GO" id="GO:0032153">
    <property type="term" value="C:cell division site"/>
    <property type="evidence" value="ECO:0007669"/>
    <property type="project" value="UniProtKB-UniRule"/>
</dbReference>
<evidence type="ECO:0000256" key="5">
    <source>
        <dbReference type="ARBA" id="ARBA00023134"/>
    </source>
</evidence>
<reference evidence="14" key="1">
    <citation type="submission" date="2020-10" db="EMBL/GenBank/DDBJ databases">
        <authorList>
            <person name="Gilroy R."/>
        </authorList>
    </citation>
    <scope>NUCLEOTIDE SEQUENCE</scope>
    <source>
        <strain evidence="14">17073</strain>
    </source>
</reference>
<dbReference type="GO" id="GO:0003924">
    <property type="term" value="F:GTPase activity"/>
    <property type="evidence" value="ECO:0007669"/>
    <property type="project" value="UniProtKB-UniRule"/>
</dbReference>
<dbReference type="SMART" id="SM00865">
    <property type="entry name" value="Tubulin_C"/>
    <property type="match status" value="1"/>
</dbReference>
<reference evidence="14" key="2">
    <citation type="journal article" date="2021" name="PeerJ">
        <title>Extensive microbial diversity within the chicken gut microbiome revealed by metagenomics and culture.</title>
        <authorList>
            <person name="Gilroy R."/>
            <person name="Ravi A."/>
            <person name="Getino M."/>
            <person name="Pursley I."/>
            <person name="Horton D.L."/>
            <person name="Alikhan N.F."/>
            <person name="Baker D."/>
            <person name="Gharbi K."/>
            <person name="Hall N."/>
            <person name="Watson M."/>
            <person name="Adriaenssens E.M."/>
            <person name="Foster-Nyarko E."/>
            <person name="Jarju S."/>
            <person name="Secka A."/>
            <person name="Antonio M."/>
            <person name="Oren A."/>
            <person name="Chaudhuri R.R."/>
            <person name="La Ragione R."/>
            <person name="Hildebrand F."/>
            <person name="Pallen M.J."/>
        </authorList>
    </citation>
    <scope>NUCLEOTIDE SEQUENCE</scope>
    <source>
        <strain evidence="14">17073</strain>
    </source>
</reference>
<evidence type="ECO:0000256" key="10">
    <source>
        <dbReference type="RuleBase" id="RU000631"/>
    </source>
</evidence>
<keyword evidence="3 8" id="KW-0132">Cell division</keyword>
<comment type="subcellular location">
    <subcellularLocation>
        <location evidence="8">Cytoplasm</location>
    </subcellularLocation>
    <text evidence="8">Assembles at midcell at the inner surface of the cytoplasmic membrane.</text>
</comment>
<sequence>MNCSDIAKNSTVFPSSQFTEKESFNENGTPIIKVVGVGGGGDNAVNHMYKQGIPGVSFVVTNTDRQALNNSPVPERLLLGPTVTRGLGAGNKPERAKAAAEESAAEIAELFDEDTKMVFITAGMGGGTGTGASPVVARIARERGMLTVGIVTIPFLFEGEKKIMKALEGADEMSRYVDAMLVINNERLTEIYSDLNFENAFDMADETLTDAARSISEMINTNGKINLDFEDVNTTLKDGGTAIISTGYGEGENRVTKAIQDALNSPLLKYRDIQTSKRFLFNLYYSQDADKQLTMGEMNEITNFMTNFAKDVDVIWGTSVDNSLDGKVKITILASGFDISLGKEFHYKSKDGGRHGKKQEPESQISSARIAEEYGQEKVAEITRIKASANYILLSPEQMDNDVLINFVEKNPTYRRGADVKLREEWKALCEMQAESAQQQPAASSSGLHGRVVEFD</sequence>
<dbReference type="InterPro" id="IPR018316">
    <property type="entry name" value="Tubulin/FtsZ_2-layer-sand-dom"/>
</dbReference>
<dbReference type="GO" id="GO:0000917">
    <property type="term" value="P:division septum assembly"/>
    <property type="evidence" value="ECO:0007669"/>
    <property type="project" value="UniProtKB-KW"/>
</dbReference>
<keyword evidence="7 8" id="KW-0131">Cell cycle</keyword>
<evidence type="ECO:0000313" key="14">
    <source>
        <dbReference type="EMBL" id="HIU38692.1"/>
    </source>
</evidence>
<dbReference type="GO" id="GO:0005737">
    <property type="term" value="C:cytoplasm"/>
    <property type="evidence" value="ECO:0007669"/>
    <property type="project" value="UniProtKB-SubCell"/>
</dbReference>
<evidence type="ECO:0000256" key="4">
    <source>
        <dbReference type="ARBA" id="ARBA00022741"/>
    </source>
</evidence>
<dbReference type="PROSITE" id="PS01135">
    <property type="entry name" value="FTSZ_2"/>
    <property type="match status" value="1"/>
</dbReference>
<keyword evidence="2 8" id="KW-0963">Cytoplasm</keyword>
<keyword evidence="5 8" id="KW-0342">GTP-binding</keyword>
<protein>
    <recommendedName>
        <fullName evidence="8 9">Cell division protein FtsZ</fullName>
    </recommendedName>
</protein>
<feature type="binding site" evidence="8">
    <location>
        <begin position="39"/>
        <end position="43"/>
    </location>
    <ligand>
        <name>GTP</name>
        <dbReference type="ChEBI" id="CHEBI:37565"/>
    </ligand>
</feature>
<dbReference type="InterPro" id="IPR020805">
    <property type="entry name" value="Cell_div_FtsZ_CS"/>
</dbReference>
<dbReference type="EMBL" id="DVMS01000099">
    <property type="protein sequence ID" value="HIU38692.1"/>
    <property type="molecule type" value="Genomic_DNA"/>
</dbReference>
<comment type="similarity">
    <text evidence="1 8 10">Belongs to the FtsZ family.</text>
</comment>
<dbReference type="HAMAP" id="MF_00909">
    <property type="entry name" value="FtsZ"/>
    <property type="match status" value="1"/>
</dbReference>
<dbReference type="InterPro" id="IPR003008">
    <property type="entry name" value="Tubulin_FtsZ_GTPase"/>
</dbReference>
<dbReference type="InterPro" id="IPR000158">
    <property type="entry name" value="Cell_div_FtsZ"/>
</dbReference>
<feature type="region of interest" description="Disordered" evidence="11">
    <location>
        <begin position="435"/>
        <end position="456"/>
    </location>
</feature>
<dbReference type="InterPro" id="IPR045061">
    <property type="entry name" value="FtsZ/CetZ"/>
</dbReference>
<feature type="binding site" evidence="8">
    <location>
        <position position="158"/>
    </location>
    <ligand>
        <name>GTP</name>
        <dbReference type="ChEBI" id="CHEBI:37565"/>
    </ligand>
</feature>
<gene>
    <name evidence="8 14" type="primary">ftsZ</name>
    <name evidence="14" type="ORF">IAD18_03375</name>
</gene>
<dbReference type="NCBIfam" id="TIGR00065">
    <property type="entry name" value="ftsZ"/>
    <property type="match status" value="1"/>
</dbReference>
<evidence type="ECO:0000256" key="1">
    <source>
        <dbReference type="ARBA" id="ARBA00009690"/>
    </source>
</evidence>
<evidence type="ECO:0000256" key="2">
    <source>
        <dbReference type="ARBA" id="ARBA00022490"/>
    </source>
</evidence>
<feature type="binding site" evidence="8">
    <location>
        <position position="205"/>
    </location>
    <ligand>
        <name>GTP</name>
        <dbReference type="ChEBI" id="CHEBI:37565"/>
    </ligand>
</feature>
<feature type="binding site" evidence="8">
    <location>
        <begin position="127"/>
        <end position="129"/>
    </location>
    <ligand>
        <name>GTP</name>
        <dbReference type="ChEBI" id="CHEBI:37565"/>
    </ligand>
</feature>
<evidence type="ECO:0000313" key="15">
    <source>
        <dbReference type="Proteomes" id="UP000824076"/>
    </source>
</evidence>
<feature type="domain" description="Tubulin/FtsZ 2-layer sandwich" evidence="13">
    <location>
        <begin position="225"/>
        <end position="346"/>
    </location>
</feature>
<comment type="subunit">
    <text evidence="8">Homodimer. Polymerizes to form a dynamic ring structure in a strictly GTP-dependent manner. Interacts directly with several other division proteins.</text>
</comment>
<dbReference type="AlphaFoldDB" id="A0A9D1IM98"/>
<accession>A0A9D1IM98</accession>
<dbReference type="Pfam" id="PF12327">
    <property type="entry name" value="FtsZ_C"/>
    <property type="match status" value="1"/>
</dbReference>
<dbReference type="GO" id="GO:0043093">
    <property type="term" value="P:FtsZ-dependent cytokinesis"/>
    <property type="evidence" value="ECO:0007669"/>
    <property type="project" value="UniProtKB-UniRule"/>
</dbReference>
<dbReference type="GO" id="GO:0051258">
    <property type="term" value="P:protein polymerization"/>
    <property type="evidence" value="ECO:0007669"/>
    <property type="project" value="UniProtKB-UniRule"/>
</dbReference>
<evidence type="ECO:0000259" key="12">
    <source>
        <dbReference type="SMART" id="SM00864"/>
    </source>
</evidence>
<evidence type="ECO:0000256" key="6">
    <source>
        <dbReference type="ARBA" id="ARBA00023210"/>
    </source>
</evidence>
<dbReference type="CDD" id="cd02201">
    <property type="entry name" value="FtsZ_type1"/>
    <property type="match status" value="1"/>
</dbReference>
<feature type="domain" description="Tubulin/FtsZ GTPase" evidence="12">
    <location>
        <begin position="31"/>
        <end position="223"/>
    </location>
</feature>
<dbReference type="PANTHER" id="PTHR30314:SF3">
    <property type="entry name" value="MITOCHONDRIAL DIVISION PROTEIN FSZA"/>
    <property type="match status" value="1"/>
</dbReference>
<feature type="compositionally biased region" description="Low complexity" evidence="11">
    <location>
        <begin position="435"/>
        <end position="446"/>
    </location>
</feature>
<dbReference type="Pfam" id="PF00091">
    <property type="entry name" value="Tubulin"/>
    <property type="match status" value="1"/>
</dbReference>
<dbReference type="InterPro" id="IPR008280">
    <property type="entry name" value="Tub_FtsZ_C"/>
</dbReference>